<evidence type="ECO:0000313" key="10">
    <source>
        <dbReference type="Proteomes" id="UP001332192"/>
    </source>
</evidence>
<dbReference type="PROSITE" id="PS01330">
    <property type="entry name" value="PABS_1"/>
    <property type="match status" value="1"/>
</dbReference>
<gene>
    <name evidence="4 9" type="primary">speE</name>
    <name evidence="9" type="ORF">U7230_11505</name>
</gene>
<dbReference type="Gene3D" id="2.30.140.10">
    <property type="entry name" value="Spermidine synthase, tetramerisation domain"/>
    <property type="match status" value="1"/>
</dbReference>
<dbReference type="GO" id="GO:0004766">
    <property type="term" value="F:spermidine synthase activity"/>
    <property type="evidence" value="ECO:0007669"/>
    <property type="project" value="UniProtKB-EC"/>
</dbReference>
<dbReference type="Proteomes" id="UP001332192">
    <property type="component" value="Chromosome"/>
</dbReference>
<dbReference type="InterPro" id="IPR030374">
    <property type="entry name" value="PABS"/>
</dbReference>
<feature type="active site" description="Proton acceptor" evidence="4 5">
    <location>
        <position position="155"/>
    </location>
</feature>
<comment type="catalytic activity">
    <reaction evidence="4 7">
        <text>S-adenosyl 3-(methylsulfanyl)propylamine + putrescine = S-methyl-5'-thioadenosine + spermidine + H(+)</text>
        <dbReference type="Rhea" id="RHEA:12721"/>
        <dbReference type="ChEBI" id="CHEBI:15378"/>
        <dbReference type="ChEBI" id="CHEBI:17509"/>
        <dbReference type="ChEBI" id="CHEBI:57443"/>
        <dbReference type="ChEBI" id="CHEBI:57834"/>
        <dbReference type="ChEBI" id="CHEBI:326268"/>
        <dbReference type="EC" id="2.5.1.16"/>
    </reaction>
</comment>
<dbReference type="Gene3D" id="3.40.50.150">
    <property type="entry name" value="Vaccinia Virus protein VP39"/>
    <property type="match status" value="1"/>
</dbReference>
<dbReference type="Pfam" id="PF01564">
    <property type="entry name" value="Spermine_synth"/>
    <property type="match status" value="1"/>
</dbReference>
<feature type="binding site" evidence="4">
    <location>
        <position position="86"/>
    </location>
    <ligand>
        <name>spermidine</name>
        <dbReference type="ChEBI" id="CHEBI:57834"/>
    </ligand>
</feature>
<evidence type="ECO:0000256" key="3">
    <source>
        <dbReference type="ARBA" id="ARBA00023115"/>
    </source>
</evidence>
<evidence type="ECO:0000256" key="1">
    <source>
        <dbReference type="ARBA" id="ARBA00007867"/>
    </source>
</evidence>
<keyword evidence="2 4" id="KW-0808">Transferase</keyword>
<organism evidence="9 10">
    <name type="scientific">Carboxydichorda subterranea</name>
    <dbReference type="NCBI Taxonomy" id="3109565"/>
    <lineage>
        <taxon>Bacteria</taxon>
        <taxon>Bacillati</taxon>
        <taxon>Bacillota</taxon>
        <taxon>Limnochordia</taxon>
        <taxon>Limnochordales</taxon>
        <taxon>Geochordaceae</taxon>
        <taxon>Carboxydichorda</taxon>
    </lineage>
</organism>
<dbReference type="EMBL" id="CP141615">
    <property type="protein sequence ID" value="WRP16706.1"/>
    <property type="molecule type" value="Genomic_DNA"/>
</dbReference>
<dbReference type="SUPFAM" id="SSF53335">
    <property type="entry name" value="S-adenosyl-L-methionine-dependent methyltransferases"/>
    <property type="match status" value="1"/>
</dbReference>
<dbReference type="InterPro" id="IPR030373">
    <property type="entry name" value="PABS_CS"/>
</dbReference>
<evidence type="ECO:0000259" key="8">
    <source>
        <dbReference type="PROSITE" id="PS51006"/>
    </source>
</evidence>
<dbReference type="InterPro" id="IPR037163">
    <property type="entry name" value="Spermidine_synt_N_sf"/>
</dbReference>
<dbReference type="PANTHER" id="PTHR11558:SF11">
    <property type="entry name" value="SPERMIDINE SYNTHASE"/>
    <property type="match status" value="1"/>
</dbReference>
<dbReference type="PROSITE" id="PS51006">
    <property type="entry name" value="PABS_2"/>
    <property type="match status" value="1"/>
</dbReference>
<dbReference type="EC" id="2.5.1.16" evidence="4"/>
<feature type="domain" description="PABS" evidence="8">
    <location>
        <begin position="2"/>
        <end position="236"/>
    </location>
</feature>
<name>A0ABZ1BV79_9FIRM</name>
<dbReference type="NCBIfam" id="TIGR00417">
    <property type="entry name" value="speE"/>
    <property type="match status" value="1"/>
</dbReference>
<evidence type="ECO:0000256" key="2">
    <source>
        <dbReference type="ARBA" id="ARBA00022679"/>
    </source>
</evidence>
<keyword evidence="10" id="KW-1185">Reference proteome</keyword>
<evidence type="ECO:0000256" key="7">
    <source>
        <dbReference type="RuleBase" id="RU003837"/>
    </source>
</evidence>
<reference evidence="9 10" key="1">
    <citation type="journal article" date="2024" name="Front. Microbiol.">
        <title>Novel thermophilic genera Geochorda gen. nov. and Carboxydochorda gen. nov. from the deep terrestrial subsurface reveal the ecophysiological diversity in the class Limnochordia.</title>
        <authorList>
            <person name="Karnachuk O.V."/>
            <person name="Lukina A.P."/>
            <person name="Avakyan M.R."/>
            <person name="Kadnikov V.V."/>
            <person name="Begmatov S."/>
            <person name="Beletsky A.V."/>
            <person name="Vlasova K.G."/>
            <person name="Novikov A.A."/>
            <person name="Shcherbakova V.A."/>
            <person name="Mardanov A.V."/>
            <person name="Ravin N.V."/>
        </authorList>
    </citation>
    <scope>NUCLEOTIDE SEQUENCE [LARGE SCALE GENOMIC DNA]</scope>
    <source>
        <strain evidence="9 10">L945</strain>
    </source>
</reference>
<proteinExistence type="inferred from homology"/>
<protein>
    <recommendedName>
        <fullName evidence="4">Polyamine aminopropyltransferase</fullName>
    </recommendedName>
    <alternativeName>
        <fullName evidence="4">Putrescine aminopropyltransferase</fullName>
        <shortName evidence="4">PAPT</shortName>
    </alternativeName>
    <alternativeName>
        <fullName evidence="4">Spermidine synthase</fullName>
        <shortName evidence="4">SPDS</shortName>
        <shortName evidence="4">SPDSY</shortName>
        <ecNumber evidence="4">2.5.1.16</ecNumber>
    </alternativeName>
</protein>
<comment type="pathway">
    <text evidence="4">Amine and polyamine biosynthesis; spermidine biosynthesis; spermidine from putrescine: step 1/1.</text>
</comment>
<comment type="function">
    <text evidence="4">Catalyzes the irreversible transfer of a propylamine group from the amino donor S-adenosylmethioninamine (decarboxy-AdoMet) to putrescine (1,4-diaminobutane) to yield spermidine.</text>
</comment>
<evidence type="ECO:0000256" key="4">
    <source>
        <dbReference type="HAMAP-Rule" id="MF_00198"/>
    </source>
</evidence>
<dbReference type="CDD" id="cd02440">
    <property type="entry name" value="AdoMet_MTases"/>
    <property type="match status" value="1"/>
</dbReference>
<evidence type="ECO:0000256" key="5">
    <source>
        <dbReference type="PROSITE-ProRule" id="PRU00354"/>
    </source>
</evidence>
<dbReference type="NCBIfam" id="NF002010">
    <property type="entry name" value="PRK00811.1"/>
    <property type="match status" value="1"/>
</dbReference>
<feature type="binding site" evidence="4">
    <location>
        <position position="106"/>
    </location>
    <ligand>
        <name>S-methyl-5'-thioadenosine</name>
        <dbReference type="ChEBI" id="CHEBI:17509"/>
    </ligand>
</feature>
<dbReference type="HAMAP" id="MF_00198">
    <property type="entry name" value="Spermidine_synth"/>
    <property type="match status" value="1"/>
</dbReference>
<feature type="binding site" evidence="4">
    <location>
        <position position="62"/>
    </location>
    <ligand>
        <name>spermidine</name>
        <dbReference type="ChEBI" id="CHEBI:57834"/>
    </ligand>
</feature>
<dbReference type="InterPro" id="IPR001045">
    <property type="entry name" value="Spermi_synthase"/>
</dbReference>
<dbReference type="PANTHER" id="PTHR11558">
    <property type="entry name" value="SPERMIDINE/SPERMINE SYNTHASE"/>
    <property type="match status" value="1"/>
</dbReference>
<comment type="caution">
    <text evidence="4">Lacks conserved residue(s) required for the propagation of feature annotation.</text>
</comment>
<evidence type="ECO:0000313" key="9">
    <source>
        <dbReference type="EMBL" id="WRP16706.1"/>
    </source>
</evidence>
<comment type="subunit">
    <text evidence="4">Homodimer or homotetramer.</text>
</comment>
<dbReference type="InterPro" id="IPR029063">
    <property type="entry name" value="SAM-dependent_MTases_sf"/>
</dbReference>
<evidence type="ECO:0000256" key="6">
    <source>
        <dbReference type="RuleBase" id="RU003836"/>
    </source>
</evidence>
<feature type="binding site" evidence="4">
    <location>
        <position position="31"/>
    </location>
    <ligand>
        <name>S-methyl-5'-thioadenosine</name>
        <dbReference type="ChEBI" id="CHEBI:17509"/>
    </ligand>
</feature>
<feature type="binding site" evidence="4">
    <location>
        <begin position="137"/>
        <end position="138"/>
    </location>
    <ligand>
        <name>S-methyl-5'-thioadenosine</name>
        <dbReference type="ChEBI" id="CHEBI:17509"/>
    </ligand>
</feature>
<keyword evidence="4 7" id="KW-0745">Spermidine biosynthesis</keyword>
<comment type="similarity">
    <text evidence="1 4 6">Belongs to the spermidine/spermine synthase family.</text>
</comment>
<feature type="binding site" evidence="4">
    <location>
        <begin position="155"/>
        <end position="158"/>
    </location>
    <ligand>
        <name>spermidine</name>
        <dbReference type="ChEBI" id="CHEBI:57834"/>
    </ligand>
</feature>
<keyword evidence="3 4" id="KW-0620">Polyamine biosynthesis</keyword>
<dbReference type="Pfam" id="PF17284">
    <property type="entry name" value="Spermine_synt_N"/>
    <property type="match status" value="1"/>
</dbReference>
<accession>A0ABZ1BV79</accession>
<dbReference type="InterPro" id="IPR035246">
    <property type="entry name" value="Spermidine_synt_N"/>
</dbReference>
<sequence length="294" mass="32434">MELWFTEKQTSAIGLSCRVTRTLEERQTRFQHLAVLETEPWGRMLVLDGMIQLTTADEFVYHEMLAHVPLVAHGSARCILVVGGGDGGTVREALRHREIERVVLAEIDPEVVEVSRRFFPELAGGLDDPRVELAFGDGIEHVARHPGEYDVVLVDSTEPVGRAVGLFDQPFYEACRRALRPGGILVAQTESPFYNQDLVRRSHSAMSAAFGEPARTYLAPIPTYPSGLWSFTAASIGPDPSRPSARYLGREAPWEPSSLRYYSFGVHQAAFTLPPFVEQLLGSRASKTGAGAAR</sequence>
<dbReference type="RefSeq" id="WP_324715978.1">
    <property type="nucleotide sequence ID" value="NZ_CP141615.1"/>
</dbReference>